<dbReference type="RefSeq" id="WP_007471818.1">
    <property type="nucleotide sequence ID" value="NZ_KQ130616.1"/>
</dbReference>
<keyword evidence="1" id="KW-1133">Transmembrane helix</keyword>
<evidence type="ECO:0000256" key="1">
    <source>
        <dbReference type="SAM" id="Phobius"/>
    </source>
</evidence>
<comment type="caution">
    <text evidence="2">The sequence shown here is derived from an EMBL/GenBank/DDBJ whole genome shotgun (WGS) entry which is preliminary data.</text>
</comment>
<evidence type="ECO:0000313" key="2">
    <source>
        <dbReference type="EMBL" id="KMT59309.1"/>
    </source>
</evidence>
<protein>
    <submittedName>
        <fullName evidence="2">Uncharacterized protein</fullName>
    </submittedName>
</protein>
<evidence type="ECO:0000313" key="3">
    <source>
        <dbReference type="Proteomes" id="UP000052258"/>
    </source>
</evidence>
<keyword evidence="1" id="KW-0812">Transmembrane</keyword>
<gene>
    <name evidence="2" type="ORF">X560_1637</name>
</gene>
<proteinExistence type="predicted"/>
<dbReference type="PATRIC" id="fig|1430899.3.peg.1672"/>
<name>A0A0J8GEA0_9LIST</name>
<dbReference type="AlphaFoldDB" id="A0A0J8GEA0"/>
<organism evidence="2 3">
    <name type="scientific">Listeria fleischmannii 1991</name>
    <dbReference type="NCBI Taxonomy" id="1430899"/>
    <lineage>
        <taxon>Bacteria</taxon>
        <taxon>Bacillati</taxon>
        <taxon>Bacillota</taxon>
        <taxon>Bacilli</taxon>
        <taxon>Bacillales</taxon>
        <taxon>Listeriaceae</taxon>
        <taxon>Listeria</taxon>
    </lineage>
</organism>
<keyword evidence="3" id="KW-1185">Reference proteome</keyword>
<dbReference type="OrthoDB" id="122883at2"/>
<keyword evidence="1" id="KW-0472">Membrane</keyword>
<feature type="transmembrane region" description="Helical" evidence="1">
    <location>
        <begin position="40"/>
        <end position="62"/>
    </location>
</feature>
<dbReference type="Proteomes" id="UP000052258">
    <property type="component" value="Unassembled WGS sequence"/>
</dbReference>
<accession>A0A0J8GEA0</accession>
<sequence length="133" mass="15349">MGIMFLFIFGILFLALVSLAARAMLAFWIYKDAERRGMNSLLWCLLIVFTSVIIVLLVYLFVKKPSFEPKKGLGLLIAGCIMTGLSFVLSIFVGIGFFTSIIYELDNGWYDDGYNMHDEMDDHMYDYDEEYDF</sequence>
<feature type="transmembrane region" description="Helical" evidence="1">
    <location>
        <begin position="74"/>
        <end position="103"/>
    </location>
</feature>
<reference evidence="2 3" key="1">
    <citation type="journal article" date="2015" name="Genome Biol. Evol.">
        <title>Comparative Genomics of Listeria Sensu Lato: Genus-Wide Differences in Evolutionary Dynamics and the Progressive Gain of Complex, Potentially Pathogenicity-Related Traits through Lateral Gene Transfer.</title>
        <authorList>
            <person name="Chiara M."/>
            <person name="Caruso M."/>
            <person name="D'Erchia A.M."/>
            <person name="Manzari C."/>
            <person name="Fraccalvieri R."/>
            <person name="Goffredo E."/>
            <person name="Latorre L."/>
            <person name="Miccolupo A."/>
            <person name="Padalino I."/>
            <person name="Santagada G."/>
            <person name="Chiocco D."/>
            <person name="Pesole G."/>
            <person name="Horner D.S."/>
            <person name="Parisi A."/>
        </authorList>
    </citation>
    <scope>NUCLEOTIDE SEQUENCE [LARGE SCALE GENOMIC DNA]</scope>
    <source>
        <strain evidence="2 3">1991</strain>
    </source>
</reference>
<dbReference type="EMBL" id="AZHO01000020">
    <property type="protein sequence ID" value="KMT59309.1"/>
    <property type="molecule type" value="Genomic_DNA"/>
</dbReference>